<sequence length="322" mass="35414">MLVSDDRSGKLSDLVRILNLVQYWEQHPNLALSSAAADLGVDVAQLKADSKLLTTCGFGQYPDELFDLRVENRGVAVMNNLGLNRPLKLTTLEASSLLLTMQTLQGIPGFVQSEVVASVAEKLKRHLRGTEGAFDIASISQPVADPSLVLVSEALKSRRKIAFEYRNVRGEVRSFEASVASVVTAHGATYFKGYVDALAGHRMFRVDRMSEAHLLESAATPHMELSSARIDPDDVFGFSSAPEHAVCELAAKDAWVLEAITISEVQRRGDVLRVTIPVANRAWFEGFLVANADRVRLLEPDHLRQGVLHRAQRALNAYDDQP</sequence>
<dbReference type="InterPro" id="IPR051534">
    <property type="entry name" value="CBASS_pafABC_assoc_protein"/>
</dbReference>
<evidence type="ECO:0000259" key="3">
    <source>
        <dbReference type="Pfam" id="PF25583"/>
    </source>
</evidence>
<dbReference type="KEGG" id="cgk:CGERO_05540"/>
<dbReference type="OrthoDB" id="5174471at2"/>
<evidence type="ECO:0008006" key="6">
    <source>
        <dbReference type="Google" id="ProtNLM"/>
    </source>
</evidence>
<dbReference type="PANTHER" id="PTHR34580">
    <property type="match status" value="1"/>
</dbReference>
<dbReference type="PROSITE" id="PS52050">
    <property type="entry name" value="WYL"/>
    <property type="match status" value="1"/>
</dbReference>
<feature type="domain" description="WCX" evidence="3">
    <location>
        <begin position="242"/>
        <end position="315"/>
    </location>
</feature>
<dbReference type="AlphaFoldDB" id="A0A3G6J0I3"/>
<dbReference type="InterPro" id="IPR043839">
    <property type="entry name" value="PafC_HTH"/>
</dbReference>
<proteinExistence type="predicted"/>
<evidence type="ECO:0000313" key="4">
    <source>
        <dbReference type="EMBL" id="AZA11416.1"/>
    </source>
</evidence>
<feature type="domain" description="WYL" evidence="1">
    <location>
        <begin position="149"/>
        <end position="213"/>
    </location>
</feature>
<evidence type="ECO:0000259" key="1">
    <source>
        <dbReference type="Pfam" id="PF13280"/>
    </source>
</evidence>
<dbReference type="Pfam" id="PF19187">
    <property type="entry name" value="HTH_PafC"/>
    <property type="match status" value="1"/>
</dbReference>
<dbReference type="EMBL" id="CP033897">
    <property type="protein sequence ID" value="AZA11416.1"/>
    <property type="molecule type" value="Genomic_DNA"/>
</dbReference>
<feature type="domain" description="PafC HTH" evidence="2">
    <location>
        <begin position="13"/>
        <end position="125"/>
    </location>
</feature>
<gene>
    <name evidence="4" type="ORF">CGERO_05540</name>
</gene>
<accession>A0A3G6J0I3</accession>
<organism evidence="4 5">
    <name type="scientific">Corynebacterium gerontici</name>
    <dbReference type="NCBI Taxonomy" id="2079234"/>
    <lineage>
        <taxon>Bacteria</taxon>
        <taxon>Bacillati</taxon>
        <taxon>Actinomycetota</taxon>
        <taxon>Actinomycetes</taxon>
        <taxon>Mycobacteriales</taxon>
        <taxon>Corynebacteriaceae</taxon>
        <taxon>Corynebacterium</taxon>
    </lineage>
</organism>
<dbReference type="PANTHER" id="PTHR34580:SF1">
    <property type="entry name" value="PROTEIN PAFC"/>
    <property type="match status" value="1"/>
</dbReference>
<evidence type="ECO:0000313" key="5">
    <source>
        <dbReference type="Proteomes" id="UP000271587"/>
    </source>
</evidence>
<protein>
    <recommendedName>
        <fullName evidence="6">WYL domain-containing protein</fullName>
    </recommendedName>
</protein>
<reference evidence="4 5" key="1">
    <citation type="submission" date="2018-11" db="EMBL/GenBank/DDBJ databases">
        <authorList>
            <person name="Kleinhagauer T."/>
            <person name="Glaeser S.P."/>
            <person name="Spergser J."/>
            <person name="Ruckert C."/>
            <person name="Kaempfer P."/>
            <person name="Busse H.-J."/>
        </authorList>
    </citation>
    <scope>NUCLEOTIDE SEQUENCE [LARGE SCALE GENOMIC DNA]</scope>
    <source>
        <strain evidence="4 5">W8</strain>
    </source>
</reference>
<evidence type="ECO:0000259" key="2">
    <source>
        <dbReference type="Pfam" id="PF19187"/>
    </source>
</evidence>
<dbReference type="Pfam" id="PF13280">
    <property type="entry name" value="WYL"/>
    <property type="match status" value="1"/>
</dbReference>
<dbReference type="InterPro" id="IPR028349">
    <property type="entry name" value="PafC-like"/>
</dbReference>
<name>A0A3G6J0I3_9CORY</name>
<dbReference type="Pfam" id="PF25583">
    <property type="entry name" value="WCX"/>
    <property type="match status" value="1"/>
</dbReference>
<dbReference type="InterPro" id="IPR026881">
    <property type="entry name" value="WYL_dom"/>
</dbReference>
<dbReference type="PIRSF" id="PIRSF016838">
    <property type="entry name" value="PafC"/>
    <property type="match status" value="1"/>
</dbReference>
<keyword evidence="5" id="KW-1185">Reference proteome</keyword>
<dbReference type="InterPro" id="IPR057727">
    <property type="entry name" value="WCX_dom"/>
</dbReference>
<dbReference type="Proteomes" id="UP000271587">
    <property type="component" value="Chromosome"/>
</dbReference>